<evidence type="ECO:0000256" key="8">
    <source>
        <dbReference type="ARBA" id="ARBA00022842"/>
    </source>
</evidence>
<feature type="binding site" evidence="9">
    <location>
        <position position="378"/>
    </location>
    <ligand>
        <name>Mg(2+)</name>
        <dbReference type="ChEBI" id="CHEBI:18420"/>
    </ligand>
</feature>
<dbReference type="InterPro" id="IPR000890">
    <property type="entry name" value="Aliphatic_acid_kin_short-chain"/>
</dbReference>
<reference evidence="11 12" key="1">
    <citation type="submission" date="2016-10" db="EMBL/GenBank/DDBJ databases">
        <title>Complete Genome Sequence of the Nonylphenol-Degrading Bacterium Sphingobium cloacae JCM 10874T.</title>
        <authorList>
            <person name="Ootsuka M."/>
            <person name="Nishizawa T."/>
            <person name="Ohta H."/>
        </authorList>
    </citation>
    <scope>NUCLEOTIDE SEQUENCE [LARGE SCALE GENOMIC DNA]</scope>
    <source>
        <strain evidence="11 12">JCM 10874</strain>
    </source>
</reference>
<comment type="subcellular location">
    <subcellularLocation>
        <location evidence="9">Cytoplasm</location>
    </subcellularLocation>
</comment>
<keyword evidence="5 9" id="KW-0547">Nucleotide-binding</keyword>
<feature type="site" description="Transition state stabilizer" evidence="9">
    <location>
        <position position="180"/>
    </location>
</feature>
<feature type="binding site" evidence="9">
    <location>
        <position position="8"/>
    </location>
    <ligand>
        <name>Mg(2+)</name>
        <dbReference type="ChEBI" id="CHEBI:18420"/>
    </ligand>
</feature>
<evidence type="ECO:0000256" key="9">
    <source>
        <dbReference type="HAMAP-Rule" id="MF_00020"/>
    </source>
</evidence>
<sequence length="398" mass="42499">MKAIVTLNAGSSSIKFALYELLPHGFRFDAGGKIEEIGTAPRLRARNAAGEVILERDWQQANAISHEHLLEDLFAWAATQLGDREIVAIGHRIVHGGSDFAAPRLIDDALLDALDALIPLAPLHQPHNLAAVRALRALAPHLPQIACFDTGFHHDLAPLTTRLPLPRSLHERGIRRYGFHGLSYEHIAKRLRDIEPTHAGGRVIAAHLGNGASLCAMREGKSIDTTMGFTALDGLMMGTRSGALDPGVVLHLQIQLGMSAQEVETLLYRQSGLLGVSGLSNDMRALHASDAPEAAEAIDLFVRQAARQAAGLIPTLGGLDGFVFTAGIGENDACIRARICESLSWAGIALDADANEANAAVISTGDSKVLVRVIPTDEEAVIAHHVVDLIRSEGGISR</sequence>
<evidence type="ECO:0000256" key="10">
    <source>
        <dbReference type="RuleBase" id="RU003835"/>
    </source>
</evidence>
<comment type="catalytic activity">
    <reaction evidence="9">
        <text>acetate + ATP = acetyl phosphate + ADP</text>
        <dbReference type="Rhea" id="RHEA:11352"/>
        <dbReference type="ChEBI" id="CHEBI:22191"/>
        <dbReference type="ChEBI" id="CHEBI:30089"/>
        <dbReference type="ChEBI" id="CHEBI:30616"/>
        <dbReference type="ChEBI" id="CHEBI:456216"/>
        <dbReference type="EC" id="2.7.2.1"/>
    </reaction>
</comment>
<protein>
    <recommendedName>
        <fullName evidence="9">Acetate kinase</fullName>
        <ecNumber evidence="9">2.7.2.1</ecNumber>
    </recommendedName>
    <alternativeName>
        <fullName evidence="9">Acetokinase</fullName>
    </alternativeName>
</protein>
<keyword evidence="7 9" id="KW-0067">ATP-binding</keyword>
<keyword evidence="2 9" id="KW-0963">Cytoplasm</keyword>
<dbReference type="UniPathway" id="UPA00340">
    <property type="reaction ID" value="UER00458"/>
</dbReference>
<dbReference type="KEGG" id="sclo:SCLO_1002120"/>
<evidence type="ECO:0000256" key="7">
    <source>
        <dbReference type="ARBA" id="ARBA00022840"/>
    </source>
</evidence>
<comment type="function">
    <text evidence="9">Catalyzes the formation of acetyl phosphate from acetate and ATP. Can also catalyze the reverse reaction.</text>
</comment>
<keyword evidence="6 9" id="KW-0418">Kinase</keyword>
<dbReference type="OrthoDB" id="9802453at2"/>
<feature type="binding site" evidence="9">
    <location>
        <begin position="282"/>
        <end position="284"/>
    </location>
    <ligand>
        <name>ATP</name>
        <dbReference type="ChEBI" id="CHEBI:30616"/>
    </ligand>
</feature>
<dbReference type="PROSITE" id="PS01075">
    <property type="entry name" value="ACETATE_KINASE_1"/>
    <property type="match status" value="1"/>
</dbReference>
<dbReference type="GO" id="GO:0006085">
    <property type="term" value="P:acetyl-CoA biosynthetic process"/>
    <property type="evidence" value="ECO:0007669"/>
    <property type="project" value="UniProtKB-UniRule"/>
</dbReference>
<comment type="subunit">
    <text evidence="9">Homodimer.</text>
</comment>
<feature type="site" description="Transition state stabilizer" evidence="9">
    <location>
        <position position="240"/>
    </location>
</feature>
<feature type="binding site" evidence="9">
    <location>
        <begin position="327"/>
        <end position="331"/>
    </location>
    <ligand>
        <name>ATP</name>
        <dbReference type="ChEBI" id="CHEBI:30616"/>
    </ligand>
</feature>
<dbReference type="PANTHER" id="PTHR21060:SF21">
    <property type="entry name" value="ACETATE KINASE"/>
    <property type="match status" value="1"/>
</dbReference>
<evidence type="ECO:0000256" key="6">
    <source>
        <dbReference type="ARBA" id="ARBA00022777"/>
    </source>
</evidence>
<gene>
    <name evidence="9" type="primary">ackA</name>
    <name evidence="11" type="ORF">SCLO_1002120</name>
</gene>
<evidence type="ECO:0000256" key="4">
    <source>
        <dbReference type="ARBA" id="ARBA00022723"/>
    </source>
</evidence>
<dbReference type="GO" id="GO:0000287">
    <property type="term" value="F:magnesium ion binding"/>
    <property type="evidence" value="ECO:0007669"/>
    <property type="project" value="UniProtKB-UniRule"/>
</dbReference>
<dbReference type="GO" id="GO:0008776">
    <property type="term" value="F:acetate kinase activity"/>
    <property type="evidence" value="ECO:0007669"/>
    <property type="project" value="UniProtKB-UniRule"/>
</dbReference>
<dbReference type="EMBL" id="AP017655">
    <property type="protein sequence ID" value="BAV63252.1"/>
    <property type="molecule type" value="Genomic_DNA"/>
</dbReference>
<dbReference type="InterPro" id="IPR043129">
    <property type="entry name" value="ATPase_NBD"/>
</dbReference>
<proteinExistence type="inferred from homology"/>
<feature type="active site" description="Proton donor/acceptor" evidence="9">
    <location>
        <position position="149"/>
    </location>
</feature>
<dbReference type="PIRSF" id="PIRSF000722">
    <property type="entry name" value="Acetate_prop_kin"/>
    <property type="match status" value="1"/>
</dbReference>
<dbReference type="PROSITE" id="PS01076">
    <property type="entry name" value="ACETATE_KINASE_2"/>
    <property type="match status" value="1"/>
</dbReference>
<comment type="similarity">
    <text evidence="1 9 10">Belongs to the acetokinase family.</text>
</comment>
<dbReference type="EC" id="2.7.2.1" evidence="9"/>
<dbReference type="Pfam" id="PF00871">
    <property type="entry name" value="Acetate_kinase"/>
    <property type="match status" value="1"/>
</dbReference>
<dbReference type="AlphaFoldDB" id="A0A1E1EYG7"/>
<keyword evidence="12" id="KW-1185">Reference proteome</keyword>
<dbReference type="GO" id="GO:0006083">
    <property type="term" value="P:acetate metabolic process"/>
    <property type="evidence" value="ECO:0007669"/>
    <property type="project" value="TreeGrafter"/>
</dbReference>
<dbReference type="GO" id="GO:0005524">
    <property type="term" value="F:ATP binding"/>
    <property type="evidence" value="ECO:0007669"/>
    <property type="project" value="UniProtKB-KW"/>
</dbReference>
<dbReference type="RefSeq" id="WP_066516553.1">
    <property type="nucleotide sequence ID" value="NZ_AP017655.1"/>
</dbReference>
<dbReference type="NCBIfam" id="TIGR00016">
    <property type="entry name" value="ackA"/>
    <property type="match status" value="1"/>
</dbReference>
<dbReference type="SUPFAM" id="SSF53067">
    <property type="entry name" value="Actin-like ATPase domain"/>
    <property type="match status" value="2"/>
</dbReference>
<dbReference type="InterPro" id="IPR023865">
    <property type="entry name" value="Aliphatic_acid_kinase_CS"/>
</dbReference>
<comment type="pathway">
    <text evidence="9">Metabolic intermediate biosynthesis; acetyl-CoA biosynthesis; acetyl-CoA from acetate: step 1/2.</text>
</comment>
<dbReference type="Gene3D" id="3.30.420.40">
    <property type="match status" value="2"/>
</dbReference>
<feature type="binding site" evidence="9">
    <location>
        <position position="92"/>
    </location>
    <ligand>
        <name>substrate</name>
    </ligand>
</feature>
<evidence type="ECO:0000256" key="3">
    <source>
        <dbReference type="ARBA" id="ARBA00022679"/>
    </source>
</evidence>
<evidence type="ECO:0000256" key="5">
    <source>
        <dbReference type="ARBA" id="ARBA00022741"/>
    </source>
</evidence>
<dbReference type="PANTHER" id="PTHR21060">
    <property type="entry name" value="ACETATE KINASE"/>
    <property type="match status" value="1"/>
</dbReference>
<dbReference type="InterPro" id="IPR004372">
    <property type="entry name" value="Ac/propionate_kinase"/>
</dbReference>
<accession>A0A1E1EYG7</accession>
<dbReference type="HAMAP" id="MF_00020">
    <property type="entry name" value="Acetate_kinase"/>
    <property type="match status" value="1"/>
</dbReference>
<organism evidence="11 12">
    <name type="scientific">Sphingobium cloacae</name>
    <dbReference type="NCBI Taxonomy" id="120107"/>
    <lineage>
        <taxon>Bacteria</taxon>
        <taxon>Pseudomonadati</taxon>
        <taxon>Pseudomonadota</taxon>
        <taxon>Alphaproteobacteria</taxon>
        <taxon>Sphingomonadales</taxon>
        <taxon>Sphingomonadaceae</taxon>
        <taxon>Sphingobium</taxon>
    </lineage>
</organism>
<dbReference type="PRINTS" id="PR00471">
    <property type="entry name" value="ACETATEKNASE"/>
</dbReference>
<evidence type="ECO:0000313" key="12">
    <source>
        <dbReference type="Proteomes" id="UP000218272"/>
    </source>
</evidence>
<keyword evidence="4 9" id="KW-0479">Metal-binding</keyword>
<feature type="binding site" evidence="9">
    <location>
        <begin position="207"/>
        <end position="211"/>
    </location>
    <ligand>
        <name>ATP</name>
        <dbReference type="ChEBI" id="CHEBI:30616"/>
    </ligand>
</feature>
<dbReference type="Proteomes" id="UP000218272">
    <property type="component" value="Chromosome SCLO_1"/>
</dbReference>
<name>A0A1E1EYG7_9SPHN</name>
<evidence type="ECO:0000256" key="1">
    <source>
        <dbReference type="ARBA" id="ARBA00008748"/>
    </source>
</evidence>
<evidence type="ECO:0000313" key="11">
    <source>
        <dbReference type="EMBL" id="BAV63252.1"/>
    </source>
</evidence>
<comment type="cofactor">
    <cofactor evidence="9">
        <name>Mg(2+)</name>
        <dbReference type="ChEBI" id="CHEBI:18420"/>
    </cofactor>
    <cofactor evidence="9">
        <name>Mn(2+)</name>
        <dbReference type="ChEBI" id="CHEBI:29035"/>
    </cofactor>
    <text evidence="9">Mg(2+). Can also accept Mn(2+).</text>
</comment>
<feature type="binding site" evidence="9">
    <location>
        <position position="15"/>
    </location>
    <ligand>
        <name>ATP</name>
        <dbReference type="ChEBI" id="CHEBI:30616"/>
    </ligand>
</feature>
<evidence type="ECO:0000256" key="2">
    <source>
        <dbReference type="ARBA" id="ARBA00022490"/>
    </source>
</evidence>
<dbReference type="GO" id="GO:0005829">
    <property type="term" value="C:cytosol"/>
    <property type="evidence" value="ECO:0007669"/>
    <property type="project" value="TreeGrafter"/>
</dbReference>
<keyword evidence="3 9" id="KW-0808">Transferase</keyword>
<keyword evidence="8 9" id="KW-0460">Magnesium</keyword>